<dbReference type="Gene3D" id="1.10.260.40">
    <property type="entry name" value="lambda repressor-like DNA-binding domains"/>
    <property type="match status" value="1"/>
</dbReference>
<name>A0ABW3IYT0_9FLAO</name>
<keyword evidence="3" id="KW-1185">Reference proteome</keyword>
<feature type="domain" description="HTH cro/C1-type" evidence="1">
    <location>
        <begin position="17"/>
        <end position="71"/>
    </location>
</feature>
<dbReference type="PROSITE" id="PS50943">
    <property type="entry name" value="HTH_CROC1"/>
    <property type="match status" value="1"/>
</dbReference>
<dbReference type="EMBL" id="JBHTIZ010000005">
    <property type="protein sequence ID" value="MFD0983295.1"/>
    <property type="molecule type" value="Genomic_DNA"/>
</dbReference>
<evidence type="ECO:0000313" key="3">
    <source>
        <dbReference type="Proteomes" id="UP001597051"/>
    </source>
</evidence>
<accession>A0ABW3IYT0</accession>
<dbReference type="RefSeq" id="WP_379752787.1">
    <property type="nucleotide sequence ID" value="NZ_JBHSYB010000002.1"/>
</dbReference>
<proteinExistence type="predicted"/>
<protein>
    <submittedName>
        <fullName evidence="2">Helix-turn-helix domain-containing protein</fullName>
    </submittedName>
</protein>
<dbReference type="SUPFAM" id="SSF47413">
    <property type="entry name" value="lambda repressor-like DNA-binding domains"/>
    <property type="match status" value="1"/>
</dbReference>
<organism evidence="2 3">
    <name type="scientific">Flavobacterium myungsuense</name>
    <dbReference type="NCBI Taxonomy" id="651823"/>
    <lineage>
        <taxon>Bacteria</taxon>
        <taxon>Pseudomonadati</taxon>
        <taxon>Bacteroidota</taxon>
        <taxon>Flavobacteriia</taxon>
        <taxon>Flavobacteriales</taxon>
        <taxon>Flavobacteriaceae</taxon>
        <taxon>Flavobacterium</taxon>
    </lineage>
</organism>
<comment type="caution">
    <text evidence="2">The sequence shown here is derived from an EMBL/GenBank/DDBJ whole genome shotgun (WGS) entry which is preliminary data.</text>
</comment>
<dbReference type="Proteomes" id="UP001597051">
    <property type="component" value="Unassembled WGS sequence"/>
</dbReference>
<dbReference type="InterPro" id="IPR001387">
    <property type="entry name" value="Cro/C1-type_HTH"/>
</dbReference>
<evidence type="ECO:0000313" key="2">
    <source>
        <dbReference type="EMBL" id="MFD0983295.1"/>
    </source>
</evidence>
<dbReference type="InterPro" id="IPR010982">
    <property type="entry name" value="Lambda_DNA-bd_dom_sf"/>
</dbReference>
<gene>
    <name evidence="2" type="ORF">ACFQ0S_02285</name>
</gene>
<sequence>MRKTEIPESVKIVGSNLIRIIKEKNLKVRHVAHDSDLDIEALRRYILGKQIMGIDKLVRISKALNVEISELFRNT</sequence>
<dbReference type="Pfam" id="PF13443">
    <property type="entry name" value="HTH_26"/>
    <property type="match status" value="1"/>
</dbReference>
<evidence type="ECO:0000259" key="1">
    <source>
        <dbReference type="PROSITE" id="PS50943"/>
    </source>
</evidence>
<dbReference type="SMART" id="SM00530">
    <property type="entry name" value="HTH_XRE"/>
    <property type="match status" value="1"/>
</dbReference>
<reference evidence="3" key="1">
    <citation type="journal article" date="2019" name="Int. J. Syst. Evol. Microbiol.">
        <title>The Global Catalogue of Microorganisms (GCM) 10K type strain sequencing project: providing services to taxonomists for standard genome sequencing and annotation.</title>
        <authorList>
            <consortium name="The Broad Institute Genomics Platform"/>
            <consortium name="The Broad Institute Genome Sequencing Center for Infectious Disease"/>
            <person name="Wu L."/>
            <person name="Ma J."/>
        </authorList>
    </citation>
    <scope>NUCLEOTIDE SEQUENCE [LARGE SCALE GENOMIC DNA]</scope>
    <source>
        <strain evidence="3">CECT 7649</strain>
    </source>
</reference>